<dbReference type="Proteomes" id="UP000054608">
    <property type="component" value="Unassembled WGS sequence"/>
</dbReference>
<dbReference type="InterPro" id="IPR038498">
    <property type="entry name" value="OspF/SpvC_sf"/>
</dbReference>
<keyword evidence="3" id="KW-1185">Reference proteome</keyword>
<accession>A0A0W0XXC5</accession>
<dbReference type="EMBL" id="LNYT01000007">
    <property type="protein sequence ID" value="KTD49062.1"/>
    <property type="molecule type" value="Genomic_DNA"/>
</dbReference>
<dbReference type="RefSeq" id="WP_058531476.1">
    <property type="nucleotide sequence ID" value="NZ_CAAAIN010000006.1"/>
</dbReference>
<gene>
    <name evidence="2" type="ORF">Lrub_1413</name>
</gene>
<organism evidence="2 3">
    <name type="scientific">Legionella rubrilucens</name>
    <dbReference type="NCBI Taxonomy" id="458"/>
    <lineage>
        <taxon>Bacteria</taxon>
        <taxon>Pseudomonadati</taxon>
        <taxon>Pseudomonadota</taxon>
        <taxon>Gammaproteobacteria</taxon>
        <taxon>Legionellales</taxon>
        <taxon>Legionellaceae</taxon>
        <taxon>Legionella</taxon>
    </lineage>
</organism>
<reference evidence="2 3" key="1">
    <citation type="submission" date="2015-11" db="EMBL/GenBank/DDBJ databases">
        <title>Genomic analysis of 38 Legionella species identifies large and diverse effector repertoires.</title>
        <authorList>
            <person name="Burstein D."/>
            <person name="Amaro F."/>
            <person name="Zusman T."/>
            <person name="Lifshitz Z."/>
            <person name="Cohen O."/>
            <person name="Gilbert J.A."/>
            <person name="Pupko T."/>
            <person name="Shuman H.A."/>
            <person name="Segal G."/>
        </authorList>
    </citation>
    <scope>NUCLEOTIDE SEQUENCE [LARGE SCALE GENOMIC DNA]</scope>
    <source>
        <strain evidence="2 3">WA-270A-C2</strain>
    </source>
</reference>
<dbReference type="PATRIC" id="fig|458.5.peg.1461"/>
<sequence length="1320" mass="150958">MTSEKKEKEAPPAKKPYSLILAQLMIASAERRPLAESASQTRLGQLIQEKNRKELAYWLHFNSFIKYQLKKIIEHHAVNADNPSEELLNQVNTVLTGYIREQELKRSLPKYVVDELGSSDYLRLEKTYKTLLFRLKGEHKLIESDVLPLIMAKNRRFAALGRHADLAVIRCADYASESTVRKMAKAIANLALGERKQFFYYHLNEEHAIGFDVERDSDGNYRVFCFESAGDPRHLEAVNLLYKKLSSMELPFEIKSCRTGLQRDGYNCAVYTLAALGELAKYEHVFDYLPAHYEEDKNLAAMRQVEMPGNAMNRGKRLIALDVQDKISWVRLSDMPTKIIAMSQSYQTMEDTLAQAADFDLQPSDFIDLHKQKYQFDQKREQSTKYINQRRKQLLGHLNASQQDIMEKAYREYVSDLPWLSDIDRGKIPDFHQELALNNQFTLEEKLTQLEKLFFAIANRANLSKYVWNDPLESLTPTQFQALLAIRVTYLRLLAQKPYSEAHAFLTDENSMLAYRLEQHADAFIPSVIPPLYVVFKEAFKRSDVIRYYRESHTDLGELKIKNALPRRFQVSPPPTTEDVLNWLYDMAHAYQTEDGSSYFDVHQQFTFLEEALSSMKQPKRTVSFITAQAPLDREALVQTTADDGAYVLTSDDKVYYFDKATATAVEIDVTPVQLKKLTEIIEKSREGSDVDAEEASSLSFAKPVQTHIKSLTFNQLNAITSAINHHPYSPSEMENFQKIMTLRAAFLQVMAQVFKENTFSAIYKLHNKKELLFNIPDLIAKGAPSGRDLLKAFFSKEMFLYCQLFFENDPPEVFNGLHVVLCSEAIDDKKPLSAEEITRQLSALQQQFITFQSEALLSEENQIKLLIDLGRYVLSSPLSVKEKSEYLEAIITVYITLLNTPNRGYFNTAEPLDQLVLFPLLGDVKQKPMTANAVMLRLQGIKDICLKLKLLDEAFEAIRSSEQYTQNESTYTEQQIADLVVLHEAYLELLRHEPYDPSAKYTNSNLVYLVSHSPLLQLAASQNKKDNTAIKAAQLAQGKGRPVIKKTAVSNENNANKDTFSFTRTVGAAVNQVFTLFKPEKRPTEKQGADNLKGVISAYYRKSSQGLDMEEKSYAREEHPALNLKLRMFHTSDMMPQATRWLVCERHHPPIKAIDEFDWKLNLAIHKDDLEKAFVIMAACAKTFNLGVFKIMTEGQAEFAGRDLDRHMLGREIVIYCNANPEKQAQQWIEAIVGIEEAFKEAGIRPSTDVSPESNLRIGKYTSYTHGAWTMKRMDIPFKEGIKETALEDEDLFAAYEYDEKKEGPVPRGSEEKSSPSFN</sequence>
<evidence type="ECO:0000256" key="1">
    <source>
        <dbReference type="SAM" id="MobiDB-lite"/>
    </source>
</evidence>
<comment type="caution">
    <text evidence="2">The sequence shown here is derived from an EMBL/GenBank/DDBJ whole genome shotgun (WGS) entry which is preliminary data.</text>
</comment>
<dbReference type="OrthoDB" id="5654206at2"/>
<proteinExistence type="predicted"/>
<dbReference type="Gene3D" id="3.30.2430.10">
    <property type="entry name" value="phosphothreonine lyase"/>
    <property type="match status" value="1"/>
</dbReference>
<name>A0A0W0XXC5_9GAMM</name>
<evidence type="ECO:0000313" key="3">
    <source>
        <dbReference type="Proteomes" id="UP000054608"/>
    </source>
</evidence>
<protein>
    <submittedName>
        <fullName evidence="2">Uncharacterized protein</fullName>
    </submittedName>
</protein>
<evidence type="ECO:0000313" key="2">
    <source>
        <dbReference type="EMBL" id="KTD49062.1"/>
    </source>
</evidence>
<feature type="region of interest" description="Disordered" evidence="1">
    <location>
        <begin position="1299"/>
        <end position="1320"/>
    </location>
</feature>